<name>B1VRP6_STRGG</name>
<dbReference type="InterPro" id="IPR029063">
    <property type="entry name" value="SAM-dependent_MTases_sf"/>
</dbReference>
<sequence>MDDRYSPSPLWNYNNSVKVTEEGVAKLASFKSDPVNFKLALWDPQVNGVRYLKALIFELASRLTPENRGRLRRIRHRETGSPISVTHDGDSVCMDYLLAVHELEFISRYVEPDGARVLEIGAGYGRTCHAILSNHRVEEYWIIDLGRALALSREYLRTVLDTEAFSRVRFVSVDTTDDLDRALGTARFDLCLNVDSFAEMPPETVRNYLALIDRRCSALYVNNPVGKYLEKELDNHAQGDEVVRMALATGLLRDLLDIHDSRAVAALAPKFLSSYRPGPRWETVGDGRAVPWSYYWQAVYRRPDEPPTAGRTTGRRTGQRGDAA</sequence>
<dbReference type="RefSeq" id="WP_012377943.1">
    <property type="nucleotide sequence ID" value="NC_010572.1"/>
</dbReference>
<feature type="region of interest" description="Disordered" evidence="1">
    <location>
        <begin position="305"/>
        <end position="324"/>
    </location>
</feature>
<dbReference type="KEGG" id="sgr:SGR_635"/>
<dbReference type="PATRIC" id="fig|455632.4.peg.620"/>
<gene>
    <name evidence="2" type="ordered locus">SGR_635</name>
</gene>
<dbReference type="Proteomes" id="UP000001685">
    <property type="component" value="Chromosome"/>
</dbReference>
<evidence type="ECO:0000313" key="2">
    <source>
        <dbReference type="EMBL" id="BAG17464.1"/>
    </source>
</evidence>
<organism evidence="2 3">
    <name type="scientific">Streptomyces griseus subsp. griseus (strain JCM 4626 / CBS 651.72 / NBRC 13350 / KCC S-0626 / ISP 5235)</name>
    <dbReference type="NCBI Taxonomy" id="455632"/>
    <lineage>
        <taxon>Bacteria</taxon>
        <taxon>Bacillati</taxon>
        <taxon>Actinomycetota</taxon>
        <taxon>Actinomycetes</taxon>
        <taxon>Kitasatosporales</taxon>
        <taxon>Streptomycetaceae</taxon>
        <taxon>Streptomyces</taxon>
    </lineage>
</organism>
<proteinExistence type="predicted"/>
<dbReference type="HOGENOM" id="CLU_882271_0_0_11"/>
<evidence type="ECO:0008006" key="4">
    <source>
        <dbReference type="Google" id="ProtNLM"/>
    </source>
</evidence>
<dbReference type="eggNOG" id="ENOG502ZBYZ">
    <property type="taxonomic scope" value="Bacteria"/>
</dbReference>
<evidence type="ECO:0000313" key="3">
    <source>
        <dbReference type="Proteomes" id="UP000001685"/>
    </source>
</evidence>
<dbReference type="SUPFAM" id="SSF53335">
    <property type="entry name" value="S-adenosyl-L-methionine-dependent methyltransferases"/>
    <property type="match status" value="1"/>
</dbReference>
<protein>
    <recommendedName>
        <fullName evidence="4">Sugar O-methyltransferase</fullName>
    </recommendedName>
</protein>
<dbReference type="EMBL" id="AP009493">
    <property type="protein sequence ID" value="BAG17464.1"/>
    <property type="molecule type" value="Genomic_DNA"/>
</dbReference>
<dbReference type="AlphaFoldDB" id="B1VRP6"/>
<reference evidence="3" key="1">
    <citation type="journal article" date="2008" name="J. Bacteriol.">
        <title>Genome sequence of the streptomycin-producing microorganism Streptomyces griseus IFO 13350.</title>
        <authorList>
            <person name="Ohnishi Y."/>
            <person name="Ishikawa J."/>
            <person name="Hara H."/>
            <person name="Suzuki H."/>
            <person name="Ikenoya M."/>
            <person name="Ikeda H."/>
            <person name="Yamashita A."/>
            <person name="Hattori M."/>
            <person name="Horinouchi S."/>
        </authorList>
    </citation>
    <scope>NUCLEOTIDE SEQUENCE [LARGE SCALE GENOMIC DNA]</scope>
    <source>
        <strain evidence="3">JCM 4626 / NBRC 13350</strain>
    </source>
</reference>
<evidence type="ECO:0000256" key="1">
    <source>
        <dbReference type="SAM" id="MobiDB-lite"/>
    </source>
</evidence>
<dbReference type="NCBIfam" id="TIGR04371">
    <property type="entry name" value="methyltran_NanM"/>
    <property type="match status" value="1"/>
</dbReference>
<accession>B1VRP6</accession>
<dbReference type="InterPro" id="IPR030807">
    <property type="entry name" value="Methyltran_NanM"/>
</dbReference>
<dbReference type="Gene3D" id="3.40.50.150">
    <property type="entry name" value="Vaccinia Virus protein VP39"/>
    <property type="match status" value="1"/>
</dbReference>